<proteinExistence type="predicted"/>
<geneLocation type="plasmid" evidence="2">
    <name>I</name>
</geneLocation>
<organism evidence="1 3">
    <name type="scientific">Cupriavidus taiwanensis</name>
    <dbReference type="NCBI Taxonomy" id="164546"/>
    <lineage>
        <taxon>Bacteria</taxon>
        <taxon>Pseudomonadati</taxon>
        <taxon>Pseudomonadota</taxon>
        <taxon>Betaproteobacteria</taxon>
        <taxon>Burkholderiales</taxon>
        <taxon>Burkholderiaceae</taxon>
        <taxon>Cupriavidus</taxon>
    </lineage>
</organism>
<dbReference type="EMBL" id="LT976981">
    <property type="protein sequence ID" value="SOZ74555.1"/>
    <property type="molecule type" value="Genomic_DNA"/>
</dbReference>
<evidence type="ECO:0000313" key="1">
    <source>
        <dbReference type="EMBL" id="SOZ74555.1"/>
    </source>
</evidence>
<dbReference type="AlphaFoldDB" id="A0A375EE78"/>
<accession>A0A375EE78</accession>
<geneLocation type="plasmid" evidence="3">
    <name>cbm2613_p</name>
</geneLocation>
<reference evidence="1" key="2">
    <citation type="submission" date="2018-01" db="EMBL/GenBank/DDBJ databases">
        <authorList>
            <person name="Clerissi C."/>
        </authorList>
    </citation>
    <scope>NUCLEOTIDE SEQUENCE</scope>
    <source>
        <strain evidence="1">Cupriavidus taiwanensis STM 8556</strain>
        <plasmid evidence="1">CBM2613_p</plasmid>
    </source>
</reference>
<name>A0A375EE78_9BURK</name>
<evidence type="ECO:0000313" key="3">
    <source>
        <dbReference type="Proteomes" id="UP000256952"/>
    </source>
</evidence>
<sequence length="123" mass="14071">MYGPSAVVSAVQLEHSFGEIDAKDIDFHDETPTCQVEVDSVHRREASGPSQYFLAVCTDKGLSIKNIQIVRRREIYCAGKPCYRRVYGPLPPFFSRKVLQGLPRWRKASIRFLCMRNLPAKRV</sequence>
<evidence type="ECO:0000313" key="2">
    <source>
        <dbReference type="EMBL" id="SPD49110.1"/>
    </source>
</evidence>
<protein>
    <submittedName>
        <fullName evidence="1">Uncharacterized protein</fullName>
    </submittedName>
</protein>
<keyword evidence="1" id="KW-0614">Plasmid</keyword>
<reference evidence="2 3" key="1">
    <citation type="submission" date="2018-01" db="EMBL/GenBank/DDBJ databases">
        <authorList>
            <person name="Gaut B.S."/>
            <person name="Morton B.R."/>
            <person name="Clegg M.T."/>
            <person name="Duvall M.R."/>
        </authorList>
    </citation>
    <scope>NUCLEOTIDE SEQUENCE [LARGE SCALE GENOMIC DNA]</scope>
    <source>
        <strain evidence="2">Cupriavidus taiwanensis STM 8555</strain>
        <plasmid evidence="2">I</plasmid>
        <plasmid evidence="3">Plasmid cbm2613_p</plasmid>
    </source>
</reference>
<dbReference type="EMBL" id="LT984809">
    <property type="protein sequence ID" value="SPD49110.1"/>
    <property type="molecule type" value="Genomic_DNA"/>
</dbReference>
<gene>
    <name evidence="2" type="ORF">CBM2612_P0455</name>
    <name evidence="1" type="ORF">CBM2613_P50015</name>
</gene>
<geneLocation type="plasmid" evidence="1">
    <name>CBM2613_p</name>
</geneLocation>
<dbReference type="Proteomes" id="UP000256952">
    <property type="component" value="Plasmid CBM2613_p"/>
</dbReference>